<dbReference type="Proteomes" id="UP000004920">
    <property type="component" value="Unassembled WGS sequence"/>
</dbReference>
<dbReference type="EMBL" id="GG704704">
    <property type="protein sequence ID" value="EEX25227.1"/>
    <property type="molecule type" value="Genomic_DNA"/>
</dbReference>
<sequence>MMSMQLTLSDVDLQALAEQIAPLISPAKPEPDWAKLKDVRDDLFAEKSPAWIRLYVFDAFPEVQIENGQSGAWVKGAHGKGSVTKIYLPYARAWMHEHHDEIDWTARMP</sequence>
<protein>
    <recommendedName>
        <fullName evidence="2">DUF771 domain-containing protein</fullName>
    </recommendedName>
</protein>
<evidence type="ECO:0008006" key="2">
    <source>
        <dbReference type="Google" id="ProtNLM"/>
    </source>
</evidence>
<dbReference type="AlphaFoldDB" id="D0DUJ2"/>
<dbReference type="HOGENOM" id="CLU_2167798_0_0_9"/>
<organism evidence="1">
    <name type="scientific">Limosilactobacillus fermentum 28-3-CHN</name>
    <dbReference type="NCBI Taxonomy" id="575599"/>
    <lineage>
        <taxon>Bacteria</taxon>
        <taxon>Bacillati</taxon>
        <taxon>Bacillota</taxon>
        <taxon>Bacilli</taxon>
        <taxon>Lactobacillales</taxon>
        <taxon>Lactobacillaceae</taxon>
        <taxon>Limosilactobacillus</taxon>
    </lineage>
</organism>
<proteinExistence type="predicted"/>
<evidence type="ECO:0000313" key="1">
    <source>
        <dbReference type="EMBL" id="EEX25227.1"/>
    </source>
</evidence>
<gene>
    <name evidence="1" type="ORF">HMPREF0513_01331</name>
</gene>
<name>D0DUJ2_LIMFE</name>
<reference evidence="1" key="1">
    <citation type="submission" date="2009-08" db="EMBL/GenBank/DDBJ databases">
        <title>The Genome Sequence of Lactobacillus fermentum 28-3-CHN.</title>
        <authorList>
            <consortium name="The Broad Institute Genome Sequencing Platform"/>
            <person name="Ward D."/>
            <person name="Feldgarden M."/>
            <person name="Earl A."/>
            <person name="Young S.K."/>
            <person name="Zeng Q."/>
            <person name="Koehrsen M."/>
            <person name="Alvarado L."/>
            <person name="Berlin A."/>
            <person name="Bochicchio J."/>
            <person name="Borenstein D."/>
            <person name="Chapman S.B."/>
            <person name="Chen Z."/>
            <person name="Engels R."/>
            <person name="Freedman E."/>
            <person name="Gellesch M."/>
            <person name="Goldberg J."/>
            <person name="Griggs A."/>
            <person name="Gujja S."/>
            <person name="Heilman E."/>
            <person name="Heiman D."/>
            <person name="Hepburn T."/>
            <person name="Howarth C."/>
            <person name="Jen D."/>
            <person name="Larson L."/>
            <person name="Lewis B."/>
            <person name="Mehta T."/>
            <person name="Park D."/>
            <person name="Pearson M."/>
            <person name="Roberts A."/>
            <person name="Saif S."/>
            <person name="Shea T."/>
            <person name="Shenoy N."/>
            <person name="Sisk P."/>
            <person name="Stolte C."/>
            <person name="Sykes S."/>
            <person name="Thomson T."/>
            <person name="Walk T."/>
            <person name="White J."/>
            <person name="Yandava C."/>
            <person name="Liu Y."/>
            <person name="Xu Q."/>
            <person name="Haas B."/>
            <person name="Nusbaum C."/>
            <person name="Birren B."/>
        </authorList>
    </citation>
    <scope>NUCLEOTIDE SEQUENCE</scope>
    <source>
        <strain evidence="1">28-3-CHN</strain>
    </source>
</reference>
<accession>D0DUJ2</accession>